<dbReference type="Pfam" id="PF13439">
    <property type="entry name" value="Glyco_transf_4"/>
    <property type="match status" value="1"/>
</dbReference>
<keyword evidence="2 5" id="KW-0808">Transferase</keyword>
<dbReference type="Proteomes" id="UP000320390">
    <property type="component" value="Chromosome"/>
</dbReference>
<dbReference type="SUPFAM" id="SSF53756">
    <property type="entry name" value="UDP-Glycosyltransferase/glycogen phosphorylase"/>
    <property type="match status" value="1"/>
</dbReference>
<dbReference type="InterPro" id="IPR001296">
    <property type="entry name" value="Glyco_trans_1"/>
</dbReference>
<dbReference type="PANTHER" id="PTHR12526:SF510">
    <property type="entry name" value="D-INOSITOL 3-PHOSPHATE GLYCOSYLTRANSFERASE"/>
    <property type="match status" value="1"/>
</dbReference>
<sequence length="400" mass="42859">MSTILFTHPSAELYGADRTLLQVVEAIAERNASPQAEGPRAPSRVVVALPRRGVLADRLEALGAIVEVGELGAALRADLAPGRFGKFLHKARRGARFVESLVERHGVDIVHTNTTVLIGAAYGAHRSSAHHVWHVHEILDNPSWARLGMRSLIKRWSDVAIANSRATAAAMLDPRIERAKTIYNGVARDRGDDELGDRAKVRRGLGVGAGDALAVLPGRINSWKGQRLALDAAERLGDACPRIVIAGSPPPGQEHFAIRLDAEIRERGLAERVMRIPFTEDLPSLLAAADVCLVPSTRPEPFGLVAIEAMAVGTPVIAADHGGLQEIVEHGVTGALFAPGSADALAGAMRDVLGDPGRLASMGPAARERQRSMFTHERYAEEMLGVYESLMAPWAVQRAA</sequence>
<feature type="domain" description="Glycosyltransferase subfamily 4-like N-terminal" evidence="4">
    <location>
        <begin position="76"/>
        <end position="190"/>
    </location>
</feature>
<evidence type="ECO:0000256" key="2">
    <source>
        <dbReference type="ARBA" id="ARBA00022679"/>
    </source>
</evidence>
<name>A0A518EM01_9BACT</name>
<dbReference type="GO" id="GO:0102710">
    <property type="term" value="F:D-inositol-3-phosphate glycosyltransferase activity"/>
    <property type="evidence" value="ECO:0007669"/>
    <property type="project" value="UniProtKB-EC"/>
</dbReference>
<feature type="domain" description="Glycosyl transferase family 1" evidence="3">
    <location>
        <begin position="199"/>
        <end position="369"/>
    </location>
</feature>
<dbReference type="EC" id="2.4.1.250" evidence="5"/>
<dbReference type="InterPro" id="IPR028098">
    <property type="entry name" value="Glyco_trans_4-like_N"/>
</dbReference>
<keyword evidence="6" id="KW-1185">Reference proteome</keyword>
<evidence type="ECO:0000256" key="1">
    <source>
        <dbReference type="ARBA" id="ARBA00022676"/>
    </source>
</evidence>
<evidence type="ECO:0000259" key="4">
    <source>
        <dbReference type="Pfam" id="PF13439"/>
    </source>
</evidence>
<proteinExistence type="predicted"/>
<organism evidence="5 6">
    <name type="scientific">Saltatorellus ferox</name>
    <dbReference type="NCBI Taxonomy" id="2528018"/>
    <lineage>
        <taxon>Bacteria</taxon>
        <taxon>Pseudomonadati</taxon>
        <taxon>Planctomycetota</taxon>
        <taxon>Planctomycetia</taxon>
        <taxon>Planctomycetia incertae sedis</taxon>
        <taxon>Saltatorellus</taxon>
    </lineage>
</organism>
<dbReference type="OrthoDB" id="9806653at2"/>
<reference evidence="5 6" key="1">
    <citation type="submission" date="2019-02" db="EMBL/GenBank/DDBJ databases">
        <title>Deep-cultivation of Planctomycetes and their phenomic and genomic characterization uncovers novel biology.</title>
        <authorList>
            <person name="Wiegand S."/>
            <person name="Jogler M."/>
            <person name="Boedeker C."/>
            <person name="Pinto D."/>
            <person name="Vollmers J."/>
            <person name="Rivas-Marin E."/>
            <person name="Kohn T."/>
            <person name="Peeters S.H."/>
            <person name="Heuer A."/>
            <person name="Rast P."/>
            <person name="Oberbeckmann S."/>
            <person name="Bunk B."/>
            <person name="Jeske O."/>
            <person name="Meyerdierks A."/>
            <person name="Storesund J.E."/>
            <person name="Kallscheuer N."/>
            <person name="Luecker S."/>
            <person name="Lage O.M."/>
            <person name="Pohl T."/>
            <person name="Merkel B.J."/>
            <person name="Hornburger P."/>
            <person name="Mueller R.-W."/>
            <person name="Bruemmer F."/>
            <person name="Labrenz M."/>
            <person name="Spormann A.M."/>
            <person name="Op den Camp H."/>
            <person name="Overmann J."/>
            <person name="Amann R."/>
            <person name="Jetten M.S.M."/>
            <person name="Mascher T."/>
            <person name="Medema M.H."/>
            <person name="Devos D.P."/>
            <person name="Kaster A.-K."/>
            <person name="Ovreas L."/>
            <person name="Rohde M."/>
            <person name="Galperin M.Y."/>
            <person name="Jogler C."/>
        </authorList>
    </citation>
    <scope>NUCLEOTIDE SEQUENCE [LARGE SCALE GENOMIC DNA]</scope>
    <source>
        <strain evidence="5 6">Poly30</strain>
    </source>
</reference>
<dbReference type="Pfam" id="PF00534">
    <property type="entry name" value="Glycos_transf_1"/>
    <property type="match status" value="1"/>
</dbReference>
<keyword evidence="1 5" id="KW-0328">Glycosyltransferase</keyword>
<dbReference type="Gene3D" id="3.40.50.2000">
    <property type="entry name" value="Glycogen Phosphorylase B"/>
    <property type="match status" value="2"/>
</dbReference>
<accession>A0A518EM01</accession>
<dbReference type="PANTHER" id="PTHR12526">
    <property type="entry name" value="GLYCOSYLTRANSFERASE"/>
    <property type="match status" value="1"/>
</dbReference>
<evidence type="ECO:0000313" key="5">
    <source>
        <dbReference type="EMBL" id="QDV05115.1"/>
    </source>
</evidence>
<evidence type="ECO:0000313" key="6">
    <source>
        <dbReference type="Proteomes" id="UP000320390"/>
    </source>
</evidence>
<dbReference type="CDD" id="cd03801">
    <property type="entry name" value="GT4_PimA-like"/>
    <property type="match status" value="1"/>
</dbReference>
<dbReference type="EMBL" id="CP036434">
    <property type="protein sequence ID" value="QDV05115.1"/>
    <property type="molecule type" value="Genomic_DNA"/>
</dbReference>
<dbReference type="RefSeq" id="WP_145194538.1">
    <property type="nucleotide sequence ID" value="NZ_CP036434.1"/>
</dbReference>
<dbReference type="AlphaFoldDB" id="A0A518EM01"/>
<protein>
    <submittedName>
        <fullName evidence="5">D-inositol 3-phosphate glycosyltransferase</fullName>
        <ecNumber evidence="5">2.4.1.250</ecNumber>
    </submittedName>
</protein>
<gene>
    <name evidence="5" type="primary">mshA_1</name>
    <name evidence="5" type="ORF">Poly30_06100</name>
</gene>
<evidence type="ECO:0000259" key="3">
    <source>
        <dbReference type="Pfam" id="PF00534"/>
    </source>
</evidence>